<dbReference type="PANTHER" id="PTHR42743">
    <property type="entry name" value="AMINO-ACID AMINOTRANSFERASE"/>
    <property type="match status" value="1"/>
</dbReference>
<dbReference type="InterPro" id="IPR027417">
    <property type="entry name" value="P-loop_NTPase"/>
</dbReference>
<comment type="similarity">
    <text evidence="1">Belongs to the class-IV pyridoxal-phosphate-dependent aminotransferase family.</text>
</comment>
<name>A0A939DDT1_9GAMM</name>
<reference evidence="2" key="1">
    <citation type="submission" date="2021-02" db="EMBL/GenBank/DDBJ databases">
        <title>PHA producing bacteria isolated from coastal sediment in Guangdong, Shenzhen.</title>
        <authorList>
            <person name="Zheng W."/>
            <person name="Yu S."/>
            <person name="Huang Y."/>
        </authorList>
    </citation>
    <scope>NUCLEOTIDE SEQUENCE</scope>
    <source>
        <strain evidence="2">TN14-10</strain>
    </source>
</reference>
<dbReference type="SUPFAM" id="SSF52540">
    <property type="entry name" value="P-loop containing nucleoside triphosphate hydrolases"/>
    <property type="match status" value="1"/>
</dbReference>
<evidence type="ECO:0000313" key="2">
    <source>
        <dbReference type="EMBL" id="MBN7795712.1"/>
    </source>
</evidence>
<protein>
    <submittedName>
        <fullName evidence="2">HAD family hydrolase</fullName>
    </submittedName>
</protein>
<dbReference type="Gene3D" id="3.40.50.300">
    <property type="entry name" value="P-loop containing nucleotide triphosphate hydrolases"/>
    <property type="match status" value="1"/>
</dbReference>
<gene>
    <name evidence="2" type="ORF">JYP50_03865</name>
</gene>
<organism evidence="2 3">
    <name type="scientific">Parahaliea mediterranea</name>
    <dbReference type="NCBI Taxonomy" id="651086"/>
    <lineage>
        <taxon>Bacteria</taxon>
        <taxon>Pseudomonadati</taxon>
        <taxon>Pseudomonadota</taxon>
        <taxon>Gammaproteobacteria</taxon>
        <taxon>Cellvibrionales</taxon>
        <taxon>Halieaceae</taxon>
        <taxon>Parahaliea</taxon>
    </lineage>
</organism>
<dbReference type="EMBL" id="JAFKCZ010000003">
    <property type="protein sequence ID" value="MBN7795712.1"/>
    <property type="molecule type" value="Genomic_DNA"/>
</dbReference>
<accession>A0A939DDT1</accession>
<dbReference type="InterPro" id="IPR050571">
    <property type="entry name" value="Class-IV_PLP-Dep_Aminotrnsfr"/>
</dbReference>
<dbReference type="GO" id="GO:0019752">
    <property type="term" value="P:carboxylic acid metabolic process"/>
    <property type="evidence" value="ECO:0007669"/>
    <property type="project" value="TreeGrafter"/>
</dbReference>
<dbReference type="PANTHER" id="PTHR42743:SF11">
    <property type="entry name" value="AMINODEOXYCHORISMATE LYASE"/>
    <property type="match status" value="1"/>
</dbReference>
<keyword evidence="2" id="KW-0378">Hydrolase</keyword>
<sequence length="255" mass="28564">MDVVRIAMWSGPRNISTALMRAFENRDDTAVVDEPLYGHYLKATGLEHPAGEAVMASQDCDWRVVAEQLCRGLPAGTDAATTRVFYQKHMTQHMLPQIALDWTDSLSNCFLIREPRRIIASYAKVRPDFALEEIGFPQQWALFQREADRTGEAPPVIDSLETLRAPEKSLRALCARVGIPFSEGMLGWPAGPRDSDGVWAPHWYASVEQSTGFEAPAETPLSEVAIPARYEALCEEAERIYAELYRHALVKTSEK</sequence>
<proteinExistence type="inferred from homology"/>
<dbReference type="AlphaFoldDB" id="A0A939DDT1"/>
<dbReference type="Proteomes" id="UP000664303">
    <property type="component" value="Unassembled WGS sequence"/>
</dbReference>
<evidence type="ECO:0000256" key="1">
    <source>
        <dbReference type="ARBA" id="ARBA00009320"/>
    </source>
</evidence>
<dbReference type="GO" id="GO:0016787">
    <property type="term" value="F:hydrolase activity"/>
    <property type="evidence" value="ECO:0007669"/>
    <property type="project" value="UniProtKB-KW"/>
</dbReference>
<dbReference type="Pfam" id="PF19798">
    <property type="entry name" value="Sulfotransfer_5"/>
    <property type="match status" value="1"/>
</dbReference>
<dbReference type="RefSeq" id="WP_206559164.1">
    <property type="nucleotide sequence ID" value="NZ_JAFKCZ010000003.1"/>
</dbReference>
<evidence type="ECO:0000313" key="3">
    <source>
        <dbReference type="Proteomes" id="UP000664303"/>
    </source>
</evidence>
<comment type="caution">
    <text evidence="2">The sequence shown here is derived from an EMBL/GenBank/DDBJ whole genome shotgun (WGS) entry which is preliminary data.</text>
</comment>
<keyword evidence="3" id="KW-1185">Reference proteome</keyword>